<feature type="compositionally biased region" description="Polar residues" evidence="1">
    <location>
        <begin position="64"/>
        <end position="83"/>
    </location>
</feature>
<proteinExistence type="predicted"/>
<dbReference type="Proteomes" id="UP000295169">
    <property type="component" value="Unassembled WGS sequence"/>
</dbReference>
<sequence length="83" mass="9218">MAMSVDEQRIREKAYEIWQAEGCPIGEETRHWEKACKQAEAELEAEVGTNAAAKVEESEFIPMPTSSPAEQSSASFEQDNQAV</sequence>
<name>A0A4R1PMM3_9GAMM</name>
<dbReference type="InterPro" id="IPR021327">
    <property type="entry name" value="DUF2934"/>
</dbReference>
<dbReference type="AlphaFoldDB" id="A0A4R1PMM3"/>
<reference evidence="2 3" key="1">
    <citation type="submission" date="2019-03" db="EMBL/GenBank/DDBJ databases">
        <title>Genomic Encyclopedia of Type Strains, Phase IV (KMG-IV): sequencing the most valuable type-strain genomes for metagenomic binning, comparative biology and taxonomic classification.</title>
        <authorList>
            <person name="Goeker M."/>
        </authorList>
    </citation>
    <scope>NUCLEOTIDE SEQUENCE [LARGE SCALE GENOMIC DNA]</scope>
    <source>
        <strain evidence="2 3">DSM 2286</strain>
    </source>
</reference>
<organism evidence="2 3">
    <name type="scientific">Azotobacter chroococcum</name>
    <dbReference type="NCBI Taxonomy" id="353"/>
    <lineage>
        <taxon>Bacteria</taxon>
        <taxon>Pseudomonadati</taxon>
        <taxon>Pseudomonadota</taxon>
        <taxon>Gammaproteobacteria</taxon>
        <taxon>Pseudomonadales</taxon>
        <taxon>Pseudomonadaceae</taxon>
        <taxon>Azotobacter</taxon>
    </lineage>
</organism>
<accession>A0A4R1PMM3</accession>
<gene>
    <name evidence="2" type="ORF">EV691_10770</name>
</gene>
<feature type="region of interest" description="Disordered" evidence="1">
    <location>
        <begin position="62"/>
        <end position="83"/>
    </location>
</feature>
<dbReference type="Pfam" id="PF11154">
    <property type="entry name" value="DUF2934"/>
    <property type="match status" value="1"/>
</dbReference>
<evidence type="ECO:0000313" key="3">
    <source>
        <dbReference type="Proteomes" id="UP000295169"/>
    </source>
</evidence>
<protein>
    <submittedName>
        <fullName evidence="2">DUF2934 family protein</fullName>
    </submittedName>
</protein>
<dbReference type="RefSeq" id="WP_377802427.1">
    <property type="nucleotide sequence ID" value="NZ_JBHLST010000116.1"/>
</dbReference>
<comment type="caution">
    <text evidence="2">The sequence shown here is derived from an EMBL/GenBank/DDBJ whole genome shotgun (WGS) entry which is preliminary data.</text>
</comment>
<evidence type="ECO:0000256" key="1">
    <source>
        <dbReference type="SAM" id="MobiDB-lite"/>
    </source>
</evidence>
<dbReference type="EMBL" id="SMMU01000007">
    <property type="protein sequence ID" value="TCL32544.1"/>
    <property type="molecule type" value="Genomic_DNA"/>
</dbReference>
<evidence type="ECO:0000313" key="2">
    <source>
        <dbReference type="EMBL" id="TCL32544.1"/>
    </source>
</evidence>